<organism evidence="8 9">
    <name type="scientific">Carpinus fangiana</name>
    <dbReference type="NCBI Taxonomy" id="176857"/>
    <lineage>
        <taxon>Eukaryota</taxon>
        <taxon>Viridiplantae</taxon>
        <taxon>Streptophyta</taxon>
        <taxon>Embryophyta</taxon>
        <taxon>Tracheophyta</taxon>
        <taxon>Spermatophyta</taxon>
        <taxon>Magnoliopsida</taxon>
        <taxon>eudicotyledons</taxon>
        <taxon>Gunneridae</taxon>
        <taxon>Pentapetalae</taxon>
        <taxon>rosids</taxon>
        <taxon>fabids</taxon>
        <taxon>Fagales</taxon>
        <taxon>Betulaceae</taxon>
        <taxon>Carpinus</taxon>
    </lineage>
</organism>
<sequence length="322" mass="35560">MAMLFSPSHCLTFLSFTFFFFSSTASKGHPISSIITKELYDAIFLHKDDTACPAKNFYPYDSFVQASGCFPNSTASKGHPISSIITKELYDAIFLHKDDTACPAKNFYPYDSFVQASGCFPKFGAIGSLRTRKREIAAFLAQISHETTGGWPTAPDGPYAWGLCFKEEVTPQSNYCDSTNTEWPCYPGKSYKGRGPIQLSWNFNYGPAGKALGFDGLRNPEIVANNSVIAFKTALWFWMTEQKPKPSCHNVMVGRYVPTKADVAANRSAGFGLVTNIINGGLECGIAGDGRVNDRVGYFQRYAKLFNVDTGPNLDCENQKPY</sequence>
<keyword evidence="9" id="KW-1185">Reference proteome</keyword>
<keyword evidence="2" id="KW-0611">Plant defense</keyword>
<dbReference type="OrthoDB" id="5985073at2759"/>
<evidence type="ECO:0000256" key="2">
    <source>
        <dbReference type="ARBA" id="ARBA00022821"/>
    </source>
</evidence>
<proteinExistence type="predicted"/>
<dbReference type="Gene3D" id="3.30.20.10">
    <property type="entry name" value="Endochitinase, domain 2"/>
    <property type="match status" value="1"/>
</dbReference>
<feature type="chain" id="PRO_5024375513" description="Glycoside hydrolase family 19 catalytic domain-containing protein" evidence="6">
    <location>
        <begin position="26"/>
        <end position="322"/>
    </location>
</feature>
<feature type="disulfide bond" evidence="5">
    <location>
        <begin position="102"/>
        <end position="164"/>
    </location>
</feature>
<dbReference type="SUPFAM" id="SSF53955">
    <property type="entry name" value="Lysozyme-like"/>
    <property type="match status" value="2"/>
</dbReference>
<feature type="domain" description="Glycoside hydrolase family 19 catalytic" evidence="7">
    <location>
        <begin position="229"/>
        <end position="239"/>
    </location>
</feature>
<keyword evidence="3 5" id="KW-1015">Disulfide bond</keyword>
<accession>A0A5N6QMN5</accession>
<dbReference type="GO" id="GO:0006952">
    <property type="term" value="P:defense response"/>
    <property type="evidence" value="ECO:0007669"/>
    <property type="project" value="UniProtKB-KW"/>
</dbReference>
<evidence type="ECO:0000313" key="9">
    <source>
        <dbReference type="Proteomes" id="UP000327013"/>
    </source>
</evidence>
<evidence type="ECO:0000256" key="5">
    <source>
        <dbReference type="PIRSR" id="PIRSR001060-2"/>
    </source>
</evidence>
<dbReference type="Proteomes" id="UP000327013">
    <property type="component" value="Chromosome 2"/>
</dbReference>
<dbReference type="EMBL" id="CM017322">
    <property type="protein sequence ID" value="KAE8008401.1"/>
    <property type="molecule type" value="Genomic_DNA"/>
</dbReference>
<dbReference type="GO" id="GO:0004568">
    <property type="term" value="F:chitinase activity"/>
    <property type="evidence" value="ECO:0007669"/>
    <property type="project" value="InterPro"/>
</dbReference>
<evidence type="ECO:0000256" key="4">
    <source>
        <dbReference type="PIRSR" id="PIRSR001060-1"/>
    </source>
</evidence>
<name>A0A5N6QMN5_9ROSI</name>
<protein>
    <recommendedName>
        <fullName evidence="7">Glycoside hydrolase family 19 catalytic domain-containing protein</fullName>
    </recommendedName>
</protein>
<dbReference type="InterPro" id="IPR023346">
    <property type="entry name" value="Lysozyme-like_dom_sf"/>
</dbReference>
<dbReference type="GO" id="GO:0008061">
    <property type="term" value="F:chitin binding"/>
    <property type="evidence" value="ECO:0007669"/>
    <property type="project" value="UniProtKB-KW"/>
</dbReference>
<feature type="disulfide bond" evidence="5">
    <location>
        <begin position="176"/>
        <end position="185"/>
    </location>
</feature>
<evidence type="ECO:0000259" key="7">
    <source>
        <dbReference type="PROSITE" id="PS00774"/>
    </source>
</evidence>
<feature type="signal peptide" evidence="6">
    <location>
        <begin position="1"/>
        <end position="25"/>
    </location>
</feature>
<dbReference type="PANTHER" id="PTHR22595">
    <property type="entry name" value="CHITINASE-RELATED"/>
    <property type="match status" value="1"/>
</dbReference>
<dbReference type="PROSITE" id="PS00774">
    <property type="entry name" value="CHITINASE_19_2"/>
    <property type="match status" value="1"/>
</dbReference>
<dbReference type="GO" id="GO:0006032">
    <property type="term" value="P:chitin catabolic process"/>
    <property type="evidence" value="ECO:0007669"/>
    <property type="project" value="InterPro"/>
</dbReference>
<evidence type="ECO:0000256" key="3">
    <source>
        <dbReference type="ARBA" id="ARBA00023157"/>
    </source>
</evidence>
<evidence type="ECO:0000256" key="6">
    <source>
        <dbReference type="SAM" id="SignalP"/>
    </source>
</evidence>
<dbReference type="Gene3D" id="1.10.530.10">
    <property type="match status" value="2"/>
</dbReference>
<dbReference type="InterPro" id="IPR000726">
    <property type="entry name" value="Glyco_hydro_19_cat"/>
</dbReference>
<evidence type="ECO:0000313" key="8">
    <source>
        <dbReference type="EMBL" id="KAE8008401.1"/>
    </source>
</evidence>
<dbReference type="CDD" id="cd00325">
    <property type="entry name" value="chitinase_GH19"/>
    <property type="match status" value="1"/>
</dbReference>
<dbReference type="GO" id="GO:0016998">
    <property type="term" value="P:cell wall macromolecule catabolic process"/>
    <property type="evidence" value="ECO:0007669"/>
    <property type="project" value="InterPro"/>
</dbReference>
<dbReference type="PANTHER" id="PTHR22595:SF111">
    <property type="entry name" value="CHITINASE 10"/>
    <property type="match status" value="1"/>
</dbReference>
<dbReference type="PIRSF" id="PIRSF001060">
    <property type="entry name" value="Endochitinase"/>
    <property type="match status" value="1"/>
</dbReference>
<evidence type="ECO:0000256" key="1">
    <source>
        <dbReference type="ARBA" id="ARBA00022669"/>
    </source>
</evidence>
<dbReference type="GO" id="GO:0005975">
    <property type="term" value="P:carbohydrate metabolic process"/>
    <property type="evidence" value="ECO:0007669"/>
    <property type="project" value="InterPro"/>
</dbReference>
<keyword evidence="6" id="KW-0732">Signal</keyword>
<feature type="disulfide bond" evidence="5">
    <location>
        <begin position="284"/>
        <end position="316"/>
    </location>
</feature>
<dbReference type="AlphaFoldDB" id="A0A5N6QMN5"/>
<reference evidence="8 9" key="1">
    <citation type="submission" date="2019-06" db="EMBL/GenBank/DDBJ databases">
        <title>A chromosomal-level reference genome of Carpinus fangiana (Coryloideae, Betulaceae).</title>
        <authorList>
            <person name="Yang X."/>
            <person name="Wang Z."/>
            <person name="Zhang L."/>
            <person name="Hao G."/>
            <person name="Liu J."/>
            <person name="Yang Y."/>
        </authorList>
    </citation>
    <scope>NUCLEOTIDE SEQUENCE [LARGE SCALE GENOMIC DNA]</scope>
    <source>
        <strain evidence="8">Cfa_2016G</strain>
        <tissue evidence="8">Leaf</tissue>
    </source>
</reference>
<feature type="active site" description="Proton donor" evidence="4">
    <location>
        <position position="146"/>
    </location>
</feature>
<gene>
    <name evidence="8" type="ORF">FH972_004917</name>
</gene>
<dbReference type="Pfam" id="PF00182">
    <property type="entry name" value="Glyco_hydro_19"/>
    <property type="match status" value="2"/>
</dbReference>
<dbReference type="InterPro" id="IPR016283">
    <property type="entry name" value="Glyco_hydro_19"/>
</dbReference>
<keyword evidence="1" id="KW-0147">Chitin-binding</keyword>
<dbReference type="FunFam" id="3.30.20.10:FF:000001">
    <property type="entry name" value="Endochitinase (Chitinase)"/>
    <property type="match status" value="1"/>
</dbReference>